<reference evidence="6" key="1">
    <citation type="submission" date="2023-03" db="EMBL/GenBank/DDBJ databases">
        <title>Massive genome expansion in bonnet fungi (Mycena s.s.) driven by repeated elements and novel gene families across ecological guilds.</title>
        <authorList>
            <consortium name="Lawrence Berkeley National Laboratory"/>
            <person name="Harder C.B."/>
            <person name="Miyauchi S."/>
            <person name="Viragh M."/>
            <person name="Kuo A."/>
            <person name="Thoen E."/>
            <person name="Andreopoulos B."/>
            <person name="Lu D."/>
            <person name="Skrede I."/>
            <person name="Drula E."/>
            <person name="Henrissat B."/>
            <person name="Morin E."/>
            <person name="Kohler A."/>
            <person name="Barry K."/>
            <person name="LaButti K."/>
            <person name="Morin E."/>
            <person name="Salamov A."/>
            <person name="Lipzen A."/>
            <person name="Mereny Z."/>
            <person name="Hegedus B."/>
            <person name="Baldrian P."/>
            <person name="Stursova M."/>
            <person name="Weitz H."/>
            <person name="Taylor A."/>
            <person name="Grigoriev I.V."/>
            <person name="Nagy L.G."/>
            <person name="Martin F."/>
            <person name="Kauserud H."/>
        </authorList>
    </citation>
    <scope>NUCLEOTIDE SEQUENCE</scope>
    <source>
        <strain evidence="6">CBHHK067</strain>
    </source>
</reference>
<keyword evidence="4" id="KW-0378">Hydrolase</keyword>
<dbReference type="AlphaFoldDB" id="A0AAD7DQR1"/>
<gene>
    <name evidence="6" type="ORF">B0H17DRAFT_1197927</name>
</gene>
<evidence type="ECO:0008006" key="8">
    <source>
        <dbReference type="Google" id="ProtNLM"/>
    </source>
</evidence>
<comment type="similarity">
    <text evidence="1">Belongs to the peptidase M20A family.</text>
</comment>
<evidence type="ECO:0000313" key="7">
    <source>
        <dbReference type="Proteomes" id="UP001221757"/>
    </source>
</evidence>
<dbReference type="GO" id="GO:0051603">
    <property type="term" value="P:proteolysis involved in protein catabolic process"/>
    <property type="evidence" value="ECO:0007669"/>
    <property type="project" value="TreeGrafter"/>
</dbReference>
<protein>
    <recommendedName>
        <fullName evidence="8">Peptidase M20 dimerisation domain-containing protein</fullName>
    </recommendedName>
</protein>
<dbReference type="InterPro" id="IPR002933">
    <property type="entry name" value="Peptidase_M20"/>
</dbReference>
<evidence type="ECO:0000313" key="6">
    <source>
        <dbReference type="EMBL" id="KAJ7696831.1"/>
    </source>
</evidence>
<dbReference type="GO" id="GO:0000328">
    <property type="term" value="C:fungal-type vacuole lumen"/>
    <property type="evidence" value="ECO:0007669"/>
    <property type="project" value="TreeGrafter"/>
</dbReference>
<dbReference type="GO" id="GO:0004180">
    <property type="term" value="F:carboxypeptidase activity"/>
    <property type="evidence" value="ECO:0007669"/>
    <property type="project" value="TreeGrafter"/>
</dbReference>
<dbReference type="PANTHER" id="PTHR45962:SF1">
    <property type="entry name" value="N-FATTY-ACYL-AMINO ACID SYNTHASE_HYDROLASE PM20D1"/>
    <property type="match status" value="1"/>
</dbReference>
<keyword evidence="2" id="KW-0645">Protease</keyword>
<sequence>MLEDGITSKDTFSCNQSCAVPRRPAPDALGLSPSAPRRRCPHRFLSSGEDLLRPTRPKSCWRRAVYPQPLSIFVTENGALWTELTALQATHSRAPVGEDPRWASRGVFVEPLATAFPLVHETIELQKVNTYGLIYTWQGSDASLKPLLLMGHYGETIWGRGSWDDKSGFIGILTSTEVLLEHKFPPTSTAVLSFGFDEEAGGPQGAGHLSPVLLERFRTCGYSELENYGATFALVPMAEKGIVDVAVEMQTPGGHSSIPLEHTSIGILAAMIVHLEKNVPTPVLEVGAPAFEMAQCFGAHEPAMPPALKDAILRPETSATALKEAERSIRSAGVLRATRFRSSEVQRKHTYVHTHAVLNHRIATQSSVNATLRRDAELLLDVAGTIRAVFQAHKDVEDIAPGLLGGNTYASLALLVFLNRGD</sequence>
<dbReference type="Gene3D" id="3.40.630.10">
    <property type="entry name" value="Zn peptidases"/>
    <property type="match status" value="1"/>
</dbReference>
<evidence type="ECO:0000256" key="1">
    <source>
        <dbReference type="ARBA" id="ARBA00006247"/>
    </source>
</evidence>
<name>A0AAD7DQR1_MYCRO</name>
<keyword evidence="7" id="KW-1185">Reference proteome</keyword>
<dbReference type="Pfam" id="PF01546">
    <property type="entry name" value="Peptidase_M20"/>
    <property type="match status" value="1"/>
</dbReference>
<evidence type="ECO:0000256" key="3">
    <source>
        <dbReference type="ARBA" id="ARBA00022723"/>
    </source>
</evidence>
<keyword evidence="3" id="KW-0479">Metal-binding</keyword>
<dbReference type="GO" id="GO:0046872">
    <property type="term" value="F:metal ion binding"/>
    <property type="evidence" value="ECO:0007669"/>
    <property type="project" value="UniProtKB-KW"/>
</dbReference>
<evidence type="ECO:0000256" key="4">
    <source>
        <dbReference type="ARBA" id="ARBA00022801"/>
    </source>
</evidence>
<dbReference type="Proteomes" id="UP001221757">
    <property type="component" value="Unassembled WGS sequence"/>
</dbReference>
<keyword evidence="5" id="KW-0862">Zinc</keyword>
<dbReference type="SUPFAM" id="SSF53187">
    <property type="entry name" value="Zn-dependent exopeptidases"/>
    <property type="match status" value="1"/>
</dbReference>
<dbReference type="InterPro" id="IPR047177">
    <property type="entry name" value="Pept_M20A"/>
</dbReference>
<proteinExistence type="inferred from homology"/>
<evidence type="ECO:0000256" key="5">
    <source>
        <dbReference type="ARBA" id="ARBA00022833"/>
    </source>
</evidence>
<accession>A0AAD7DQR1</accession>
<dbReference type="EMBL" id="JARKIE010000033">
    <property type="protein sequence ID" value="KAJ7696831.1"/>
    <property type="molecule type" value="Genomic_DNA"/>
</dbReference>
<evidence type="ECO:0000256" key="2">
    <source>
        <dbReference type="ARBA" id="ARBA00022670"/>
    </source>
</evidence>
<dbReference type="PANTHER" id="PTHR45962">
    <property type="entry name" value="N-FATTY-ACYL-AMINO ACID SYNTHASE/HYDROLASE PM20D1"/>
    <property type="match status" value="1"/>
</dbReference>
<comment type="caution">
    <text evidence="6">The sequence shown here is derived from an EMBL/GenBank/DDBJ whole genome shotgun (WGS) entry which is preliminary data.</text>
</comment>
<organism evidence="6 7">
    <name type="scientific">Mycena rosella</name>
    <name type="common">Pink bonnet</name>
    <name type="synonym">Agaricus rosellus</name>
    <dbReference type="NCBI Taxonomy" id="1033263"/>
    <lineage>
        <taxon>Eukaryota</taxon>
        <taxon>Fungi</taxon>
        <taxon>Dikarya</taxon>
        <taxon>Basidiomycota</taxon>
        <taxon>Agaricomycotina</taxon>
        <taxon>Agaricomycetes</taxon>
        <taxon>Agaricomycetidae</taxon>
        <taxon>Agaricales</taxon>
        <taxon>Marasmiineae</taxon>
        <taxon>Mycenaceae</taxon>
        <taxon>Mycena</taxon>
    </lineage>
</organism>